<comment type="caution">
    <text evidence="2">The sequence shown here is derived from an EMBL/GenBank/DDBJ whole genome shotgun (WGS) entry which is preliminary data.</text>
</comment>
<evidence type="ECO:0000313" key="3">
    <source>
        <dbReference type="Proteomes" id="UP000035034"/>
    </source>
</evidence>
<dbReference type="AlphaFoldDB" id="H0R391"/>
<evidence type="ECO:0000256" key="1">
    <source>
        <dbReference type="SAM" id="MobiDB-lite"/>
    </source>
</evidence>
<reference evidence="2 3" key="1">
    <citation type="submission" date="2011-12" db="EMBL/GenBank/DDBJ databases">
        <title>Whole genome shotgun sequence of Gordonia effusa NBRC 100432.</title>
        <authorList>
            <person name="Yoshida I."/>
            <person name="Takarada H."/>
            <person name="Hosoyama A."/>
            <person name="Tsuchikane K."/>
            <person name="Katsumata H."/>
            <person name="Yamazaki S."/>
            <person name="Fujita N."/>
        </authorList>
    </citation>
    <scope>NUCLEOTIDE SEQUENCE [LARGE SCALE GENOMIC DNA]</scope>
    <source>
        <strain evidence="2 3">NBRC 100432</strain>
    </source>
</reference>
<dbReference type="NCBIfam" id="TIGR03967">
    <property type="entry name" value="mycofact_MftB"/>
    <property type="match status" value="1"/>
</dbReference>
<dbReference type="RefSeq" id="WP_007318877.1">
    <property type="nucleotide sequence ID" value="NZ_BAEH01000091.1"/>
</dbReference>
<protein>
    <recommendedName>
        <fullName evidence="4">Mycofactocin system protein MftB</fullName>
    </recommendedName>
</protein>
<keyword evidence="3" id="KW-1185">Reference proteome</keyword>
<evidence type="ECO:0008006" key="4">
    <source>
        <dbReference type="Google" id="ProtNLM"/>
    </source>
</evidence>
<dbReference type="STRING" id="1077974.GOEFS_091_00340"/>
<proteinExistence type="predicted"/>
<gene>
    <name evidence="2" type="ORF">GOEFS_091_00340</name>
</gene>
<dbReference type="EMBL" id="BAEH01000091">
    <property type="protein sequence ID" value="GAB19542.1"/>
    <property type="molecule type" value="Genomic_DNA"/>
</dbReference>
<dbReference type="InterPro" id="IPR023850">
    <property type="entry name" value="MftB"/>
</dbReference>
<sequence>MSSATSAALGGRAAAATGSAPTPSSAVEKTPPAAAASGFDPALAWQLNSKVALRPEPFGALLYHFGTRKLSFLKNLTVVDIVGSLAEHSSADAALSAAGINAAQRPLYLQALGALADSGMIVRHAELTEVPA</sequence>
<accession>H0R391</accession>
<organism evidence="2 3">
    <name type="scientific">Gordonia effusa NBRC 100432</name>
    <dbReference type="NCBI Taxonomy" id="1077974"/>
    <lineage>
        <taxon>Bacteria</taxon>
        <taxon>Bacillati</taxon>
        <taxon>Actinomycetota</taxon>
        <taxon>Actinomycetes</taxon>
        <taxon>Mycobacteriales</taxon>
        <taxon>Gordoniaceae</taxon>
        <taxon>Gordonia</taxon>
    </lineage>
</organism>
<feature type="region of interest" description="Disordered" evidence="1">
    <location>
        <begin position="1"/>
        <end position="36"/>
    </location>
</feature>
<dbReference type="OrthoDB" id="3784885at2"/>
<dbReference type="Proteomes" id="UP000035034">
    <property type="component" value="Unassembled WGS sequence"/>
</dbReference>
<dbReference type="Pfam" id="PF26520">
    <property type="entry name" value="MftB_chaperone"/>
    <property type="match status" value="1"/>
</dbReference>
<evidence type="ECO:0000313" key="2">
    <source>
        <dbReference type="EMBL" id="GAB19542.1"/>
    </source>
</evidence>
<dbReference type="eggNOG" id="COG0535">
    <property type="taxonomic scope" value="Bacteria"/>
</dbReference>
<name>H0R391_9ACTN</name>
<feature type="compositionally biased region" description="Low complexity" evidence="1">
    <location>
        <begin position="1"/>
        <end position="26"/>
    </location>
</feature>